<feature type="compositionally biased region" description="Basic and acidic residues" evidence="1">
    <location>
        <begin position="979"/>
        <end position="1004"/>
    </location>
</feature>
<protein>
    <submittedName>
        <fullName evidence="2">Uncharacterized protein</fullName>
    </submittedName>
</protein>
<organism evidence="2 3">
    <name type="scientific">Viridothelium virens</name>
    <name type="common">Speckled blister lichen</name>
    <name type="synonym">Trypethelium virens</name>
    <dbReference type="NCBI Taxonomy" id="1048519"/>
    <lineage>
        <taxon>Eukaryota</taxon>
        <taxon>Fungi</taxon>
        <taxon>Dikarya</taxon>
        <taxon>Ascomycota</taxon>
        <taxon>Pezizomycotina</taxon>
        <taxon>Dothideomycetes</taxon>
        <taxon>Dothideomycetes incertae sedis</taxon>
        <taxon>Trypetheliales</taxon>
        <taxon>Trypetheliaceae</taxon>
        <taxon>Viridothelium</taxon>
    </lineage>
</organism>
<dbReference type="OrthoDB" id="5348779at2759"/>
<feature type="compositionally biased region" description="Polar residues" evidence="1">
    <location>
        <begin position="595"/>
        <end position="609"/>
    </location>
</feature>
<dbReference type="AlphaFoldDB" id="A0A6A6HKT5"/>
<feature type="compositionally biased region" description="Basic residues" evidence="1">
    <location>
        <begin position="381"/>
        <end position="391"/>
    </location>
</feature>
<feature type="compositionally biased region" description="Basic and acidic residues" evidence="1">
    <location>
        <begin position="436"/>
        <end position="449"/>
    </location>
</feature>
<proteinExistence type="predicted"/>
<evidence type="ECO:0000313" key="3">
    <source>
        <dbReference type="Proteomes" id="UP000800092"/>
    </source>
</evidence>
<feature type="compositionally biased region" description="Basic residues" evidence="1">
    <location>
        <begin position="450"/>
        <end position="463"/>
    </location>
</feature>
<feature type="compositionally biased region" description="Basic and acidic residues" evidence="1">
    <location>
        <begin position="936"/>
        <end position="950"/>
    </location>
</feature>
<dbReference type="EMBL" id="ML991775">
    <property type="protein sequence ID" value="KAF2238657.1"/>
    <property type="molecule type" value="Genomic_DNA"/>
</dbReference>
<reference evidence="2" key="1">
    <citation type="journal article" date="2020" name="Stud. Mycol.">
        <title>101 Dothideomycetes genomes: a test case for predicting lifestyles and emergence of pathogens.</title>
        <authorList>
            <person name="Haridas S."/>
            <person name="Albert R."/>
            <person name="Binder M."/>
            <person name="Bloem J."/>
            <person name="Labutti K."/>
            <person name="Salamov A."/>
            <person name="Andreopoulos B."/>
            <person name="Baker S."/>
            <person name="Barry K."/>
            <person name="Bills G."/>
            <person name="Bluhm B."/>
            <person name="Cannon C."/>
            <person name="Castanera R."/>
            <person name="Culley D."/>
            <person name="Daum C."/>
            <person name="Ezra D."/>
            <person name="Gonzalez J."/>
            <person name="Henrissat B."/>
            <person name="Kuo A."/>
            <person name="Liang C."/>
            <person name="Lipzen A."/>
            <person name="Lutzoni F."/>
            <person name="Magnuson J."/>
            <person name="Mondo S."/>
            <person name="Nolan M."/>
            <person name="Ohm R."/>
            <person name="Pangilinan J."/>
            <person name="Park H.-J."/>
            <person name="Ramirez L."/>
            <person name="Alfaro M."/>
            <person name="Sun H."/>
            <person name="Tritt A."/>
            <person name="Yoshinaga Y."/>
            <person name="Zwiers L.-H."/>
            <person name="Turgeon B."/>
            <person name="Goodwin S."/>
            <person name="Spatafora J."/>
            <person name="Crous P."/>
            <person name="Grigoriev I."/>
        </authorList>
    </citation>
    <scope>NUCLEOTIDE SEQUENCE</scope>
    <source>
        <strain evidence="2">Tuck. ex Michener</strain>
    </source>
</reference>
<feature type="region of interest" description="Disordered" evidence="1">
    <location>
        <begin position="595"/>
        <end position="674"/>
    </location>
</feature>
<gene>
    <name evidence="2" type="ORF">EV356DRAFT_267769</name>
</gene>
<feature type="region of interest" description="Disordered" evidence="1">
    <location>
        <begin position="378"/>
        <end position="511"/>
    </location>
</feature>
<feature type="compositionally biased region" description="Polar residues" evidence="1">
    <location>
        <begin position="395"/>
        <end position="409"/>
    </location>
</feature>
<name>A0A6A6HKT5_VIRVR</name>
<keyword evidence="3" id="KW-1185">Reference proteome</keyword>
<feature type="compositionally biased region" description="Polar residues" evidence="1">
    <location>
        <begin position="650"/>
        <end position="669"/>
    </location>
</feature>
<feature type="region of interest" description="Disordered" evidence="1">
    <location>
        <begin position="897"/>
        <end position="1004"/>
    </location>
</feature>
<sequence>MAARVYRRLLPATMADQSRSTFVVAGLQLSIREESHIIASPQNTPLLHQYPEWYTSTYQLGPNSVVYRNIESIHHNWGYWEFADPDHQAKAKTHGLDSPEEVFSATINVVMSSVRPFPSGVTSKSGHPIQWNDLEAINLIWIPGRLDGTKGLQNGQLASAYRHIREIQARRTRHSLPTIRIPYEKYVYAGTYFRWYLEPGADLQYIRQWINSTPLRFLSLAPSTAESIVAGFPEWKGRSLFGNSTNAIFLHDLYLHAADRRLKPNSFPMNRPPSQDGHKADTEDFTSYHPAVEDVTEKDFEKVCLALNQIRKGDYVTRGWDRPPVILDADGNVLRDPEGSGAMILDYPHLPMRISSCQGWWQRETWMRLDCRLVPDDLTMRKRGGGNKPRKSAQDDLSLTRPQRQTGSRTVKPAQARDRVTKQASCTGPVIDPAEQDGKIMDEVTEALKRHTQKKPRPKKHRLNSGSQSPPLIEKSLREDESEGSSSSMKLFKTAGLPNGTGSAMAGDASPNAASEIGWSVRPSHSNSLSGPTILDTYLAGNSKGDMFHPSQLGLAPSLMYPSLNTTETFAPTYRTPEYEENYSARRDFVPQSTSTMLHNAGGMSSNGSKPPHIGTDDSSDEQPTIIARARYEDDQPSKIGGTPLGYMKTPSSSSRWTHVTRTNSTASPDQGRIPLAYQQFPDPHTYMGYQQRQDTLWAHYRSGVEPLLSIPYVPTSSISVSDLVRPPWSLSENDAQDVQFNQLYQPGSYGTSEKEPSHSLVNVGEAQSRGQAQFRHFAPTNTMEGSLCDASEENQGKMDYPVEALFATERNPGSSSAALMRQQVPATGANITGAKQLSVGMLPASAAASSSDKGAMSNFVQERSGISKGNGTFVFDDDIAKIQKYLKSGAQAVNPYIKDPADSSSNFPGENRHGPNASTPALELKEGSESSEQEPQIRNKDLWEPREEKTEEDESSVVQITAATTEAPGVPTENPTRVADERARERKAIEAESQAGEERRFRF</sequence>
<accession>A0A6A6HKT5</accession>
<evidence type="ECO:0000256" key="1">
    <source>
        <dbReference type="SAM" id="MobiDB-lite"/>
    </source>
</evidence>
<evidence type="ECO:0000313" key="2">
    <source>
        <dbReference type="EMBL" id="KAF2238657.1"/>
    </source>
</evidence>
<dbReference type="Proteomes" id="UP000800092">
    <property type="component" value="Unassembled WGS sequence"/>
</dbReference>